<reference evidence="1" key="1">
    <citation type="submission" date="2022-08" db="EMBL/GenBank/DDBJ databases">
        <authorList>
            <consortium name="DOE Joint Genome Institute"/>
            <person name="Min B."/>
            <person name="Riley R."/>
            <person name="Sierra-Patev S."/>
            <person name="Naranjo-Ortiz M."/>
            <person name="Looney B."/>
            <person name="Konkel Z."/>
            <person name="Slot J.C."/>
            <person name="Sakamoto Y."/>
            <person name="Steenwyk J.L."/>
            <person name="Rokas A."/>
            <person name="Carro J."/>
            <person name="Camarero S."/>
            <person name="Ferreira P."/>
            <person name="Molpeceres G."/>
            <person name="Ruiz-Duenas F.J."/>
            <person name="Serrano A."/>
            <person name="Henrissat B."/>
            <person name="Drula E."/>
            <person name="Hughes K.W."/>
            <person name="Mata J.L."/>
            <person name="Ishikawa N.K."/>
            <person name="Vargas-Isla R."/>
            <person name="Ushijima S."/>
            <person name="Smith C.A."/>
            <person name="Ahrendt S."/>
            <person name="Andreopoulos W."/>
            <person name="He G."/>
            <person name="Labutti K."/>
            <person name="Lipzen A."/>
            <person name="Ng V."/>
            <person name="Sandor L."/>
            <person name="Barry K."/>
            <person name="Martinez A.T."/>
            <person name="Xiao Y."/>
            <person name="Gibbons J.G."/>
            <person name="Terashima K."/>
            <person name="Hibbett D.S."/>
            <person name="Grigoriev I.V."/>
        </authorList>
    </citation>
    <scope>NUCLEOTIDE SEQUENCE</scope>
    <source>
        <strain evidence="1">TFB10291</strain>
    </source>
</reference>
<protein>
    <submittedName>
        <fullName evidence="1">Uncharacterized protein</fullName>
    </submittedName>
</protein>
<organism evidence="1 2">
    <name type="scientific">Lentinula aff. detonsa</name>
    <dbReference type="NCBI Taxonomy" id="2804958"/>
    <lineage>
        <taxon>Eukaryota</taxon>
        <taxon>Fungi</taxon>
        <taxon>Dikarya</taxon>
        <taxon>Basidiomycota</taxon>
        <taxon>Agaricomycotina</taxon>
        <taxon>Agaricomycetes</taxon>
        <taxon>Agaricomycetidae</taxon>
        <taxon>Agaricales</taxon>
        <taxon>Marasmiineae</taxon>
        <taxon>Omphalotaceae</taxon>
        <taxon>Lentinula</taxon>
    </lineage>
</organism>
<feature type="non-terminal residue" evidence="1">
    <location>
        <position position="91"/>
    </location>
</feature>
<gene>
    <name evidence="1" type="ORF">GGU10DRAFT_268764</name>
</gene>
<accession>A0AA38KGD3</accession>
<evidence type="ECO:0000313" key="1">
    <source>
        <dbReference type="EMBL" id="KAJ3785651.1"/>
    </source>
</evidence>
<evidence type="ECO:0000313" key="2">
    <source>
        <dbReference type="Proteomes" id="UP001163798"/>
    </source>
</evidence>
<dbReference type="Proteomes" id="UP001163798">
    <property type="component" value="Unassembled WGS sequence"/>
</dbReference>
<dbReference type="AlphaFoldDB" id="A0AA38KGD3"/>
<keyword evidence="2" id="KW-1185">Reference proteome</keyword>
<proteinExistence type="predicted"/>
<dbReference type="EMBL" id="MU793335">
    <property type="protein sequence ID" value="KAJ3785651.1"/>
    <property type="molecule type" value="Genomic_DNA"/>
</dbReference>
<dbReference type="PANTHER" id="PTHR46411:SF3">
    <property type="entry name" value="AAA+ ATPASE DOMAIN-CONTAINING PROTEIN"/>
    <property type="match status" value="1"/>
</dbReference>
<dbReference type="PANTHER" id="PTHR46411">
    <property type="entry name" value="FAMILY ATPASE, PUTATIVE-RELATED"/>
    <property type="match status" value="1"/>
</dbReference>
<sequence length="91" mass="10515">SRNHPALKYNDLNVEARRTVWQNFMSRLGVDQTSMSRKDKNVMNGKQIKNAVKTAESLAGFHNEKVGRKTVETTVLDIQREFSGEMNYLER</sequence>
<comment type="caution">
    <text evidence="1">The sequence shown here is derived from an EMBL/GenBank/DDBJ whole genome shotgun (WGS) entry which is preliminary data.</text>
</comment>
<name>A0AA38KGD3_9AGAR</name>